<dbReference type="Proteomes" id="UP000198806">
    <property type="component" value="Unassembled WGS sequence"/>
</dbReference>
<dbReference type="STRING" id="1527.SAMN04489757_14118"/>
<evidence type="ECO:0000313" key="2">
    <source>
        <dbReference type="Proteomes" id="UP000198806"/>
    </source>
</evidence>
<gene>
    <name evidence="1" type="ORF">SAMN04489757_14118</name>
</gene>
<evidence type="ECO:0000313" key="1">
    <source>
        <dbReference type="EMBL" id="SFO57110.1"/>
    </source>
</evidence>
<organism evidence="1 2">
    <name type="scientific">Anaerocolumna aminovalerica</name>
    <dbReference type="NCBI Taxonomy" id="1527"/>
    <lineage>
        <taxon>Bacteria</taxon>
        <taxon>Bacillati</taxon>
        <taxon>Bacillota</taxon>
        <taxon>Clostridia</taxon>
        <taxon>Lachnospirales</taxon>
        <taxon>Lachnospiraceae</taxon>
        <taxon>Anaerocolumna</taxon>
    </lineage>
</organism>
<dbReference type="RefSeq" id="WP_091688263.1">
    <property type="nucleotide sequence ID" value="NZ_BAABFM010000038.1"/>
</dbReference>
<sequence>MKKLFGKIKECSYMKSYNGLKYTFVTVLVLSLLLIMPQIIMWVQAAVISKGEAVTDWIPNQSGEKGTKNNPFVILEIVPYEGYGEIGYLIDGCEPVDMDRLRYSGDMTTVTATKASSAVWGIQYQFPDEKGIPSDWITQNGEKTLYGYYERVGENEGLFQEVVDKATGQVNYVKVDNGNIVWKTVFGMSEEKVENKRKLEFIGDKVYTSRTDNQFKKGYAYAYTNHNYFLKDVLEVSENDIKDYHILVKTVEPKDLNEQLEWIDRADLISISPKSHIVNLPEIWEKYNLAGKPAKPHPWDGFGNNDLSWDAVVRIFKKVNIEKDYGAIIFDWTVYTNPPTSTSKLVTPYQTDYYGNGTNHTNGSEWGNSNNVYKLALMSRTMNPVLFYNLFLNENQEALIKNGAFVNQKGDGKNYWCQSTFMPTQKDGSLAWDAHWDTLWEKFRLNPYMSGNVSVTGRIYTYNGDCTLSQNFVNDKIGETKYTEDFFDYLEEKREKNTPANAIKFILGSQSHESVQDMPLKILNIEPTNEFTLNTYRLRALLPNYIGKIDIVQMTSAEFVGKIEDLNSTYDGIYLGMNCGGYNTKSQRNPDYGKNSSNDPQYIDLPYYNDNQLDGKIYLHVGDLIKGNRFEVNWLPGGTNTSTRNTTRMPGNDITKQKKNELADFIKAGYPVLVDSKLYHTGSDLTELVVDKTSNIYALIKENKERANLLNIAELPVRNIQSKINTDKPTLLINSAPTPYKGIFNNGTISADNYINGSNINFRNLVYNYTILEKDTSKTFQVKLYIDANSDGRFDETELNMIQTGVTPNTPHKLTKRLAMDYFGVIPWKLQIVDEKQTENRDEISGFSAVKRSDSEKETIRVLQINQNGSSTTLTLQNNPQFRKFTENLNDYKVIFETKTILEFENMYSGYNNYFDITSEGTKKNTDKLKNYNMLILGFSDVYGPIKNESALNNIKYFIEKGKSVLFTHDTTSFNNESSQANEFGYYFNKDFRDILGMDRFGVRNPGGVLKEYNDIPMSPTGVLYPQIHGYNSYALKRIADNYVNLTFKGLSPSADNNITTTVTKLNQGQITQYPYVIDDTISVADTHAQYFQLNLEDPSIVVWYCLAKGNSDGSTADIYGMSPNDASSYYYIYNKGNITYSGVGHSPVGNSEMEVKLFVNTMIAAYKASIKPPIIQILNEEECVFTPDEVYGTDDILEIKFIPWDFNLSSQELGVKVQIAGGDKLEIYDRYGNKMNSELLGKDGERLIKLENGNIYTAHYKRSLFADEKYRNIHFYIENKAGYYGEEELELKERVLFNLY</sequence>
<name>A0A1I5IA85_9FIRM</name>
<keyword evidence="2" id="KW-1185">Reference proteome</keyword>
<reference evidence="1 2" key="1">
    <citation type="submission" date="2016-10" db="EMBL/GenBank/DDBJ databases">
        <authorList>
            <person name="de Groot N.N."/>
        </authorList>
    </citation>
    <scope>NUCLEOTIDE SEQUENCE [LARGE SCALE GENOMIC DNA]</scope>
    <source>
        <strain evidence="1 2">DSM 1283</strain>
    </source>
</reference>
<dbReference type="OrthoDB" id="38701at2"/>
<protein>
    <submittedName>
        <fullName evidence="1">Uncharacterized protein</fullName>
    </submittedName>
</protein>
<accession>A0A1I5IA85</accession>
<dbReference type="EMBL" id="FOWD01000041">
    <property type="protein sequence ID" value="SFO57110.1"/>
    <property type="molecule type" value="Genomic_DNA"/>
</dbReference>
<proteinExistence type="predicted"/>